<dbReference type="PANTHER" id="PTHR32028:SF1">
    <property type="entry name" value="APOLIPOPROTEIN M"/>
    <property type="match status" value="1"/>
</dbReference>
<evidence type="ECO:0000256" key="2">
    <source>
        <dbReference type="ARBA" id="ARBA00007071"/>
    </source>
</evidence>
<evidence type="ECO:0000256" key="1">
    <source>
        <dbReference type="ARBA" id="ARBA00004613"/>
    </source>
</evidence>
<keyword evidence="10" id="KW-1015">Disulfide bond</keyword>
<reference evidence="13" key="5">
    <citation type="submission" date="2025-09" db="UniProtKB">
        <authorList>
            <consortium name="Ensembl"/>
        </authorList>
    </citation>
    <scope>IDENTIFICATION</scope>
</reference>
<dbReference type="SUPFAM" id="SSF50814">
    <property type="entry name" value="Lipocalins"/>
    <property type="match status" value="1"/>
</dbReference>
<protein>
    <recommendedName>
        <fullName evidence="4">Apolipoprotein M</fullName>
    </recommendedName>
</protein>
<dbReference type="GeneTree" id="ENSGT00970000197182"/>
<dbReference type="GO" id="GO:0034364">
    <property type="term" value="C:high-density lipoprotein particle"/>
    <property type="evidence" value="ECO:0007669"/>
    <property type="project" value="UniProtKB-KW"/>
</dbReference>
<keyword evidence="9" id="KW-0445">Lipid transport</keyword>
<reference evidence="14" key="2">
    <citation type="journal article" date="2007" name="PLoS Biol.">
        <title>Survey sequencing and comparative analysis of the elephant shark (Callorhinchus milii) genome.</title>
        <authorList>
            <person name="Venkatesh B."/>
            <person name="Kirkness E.F."/>
            <person name="Loh Y.H."/>
            <person name="Halpern A.L."/>
            <person name="Lee A.P."/>
            <person name="Johnson J."/>
            <person name="Dandona N."/>
            <person name="Viswanathan L.D."/>
            <person name="Tay A."/>
            <person name="Venter J.C."/>
            <person name="Strausberg R.L."/>
            <person name="Brenner S."/>
        </authorList>
    </citation>
    <scope>NUCLEOTIDE SEQUENCE [LARGE SCALE GENOMIC DNA]</scope>
</reference>
<dbReference type="InterPro" id="IPR022272">
    <property type="entry name" value="Lipocalin_CS"/>
</dbReference>
<evidence type="ECO:0000256" key="6">
    <source>
        <dbReference type="ARBA" id="ARBA00022525"/>
    </source>
</evidence>
<keyword evidence="6" id="KW-0964">Secreted</keyword>
<organism evidence="13 14">
    <name type="scientific">Callorhinchus milii</name>
    <name type="common">Ghost shark</name>
    <dbReference type="NCBI Taxonomy" id="7868"/>
    <lineage>
        <taxon>Eukaryota</taxon>
        <taxon>Metazoa</taxon>
        <taxon>Chordata</taxon>
        <taxon>Craniata</taxon>
        <taxon>Vertebrata</taxon>
        <taxon>Chondrichthyes</taxon>
        <taxon>Holocephali</taxon>
        <taxon>Chimaeriformes</taxon>
        <taxon>Callorhinchidae</taxon>
        <taxon>Callorhinchus</taxon>
    </lineage>
</organism>
<comment type="subcellular location">
    <subcellularLocation>
        <location evidence="1">Secreted</location>
    </subcellularLocation>
</comment>
<evidence type="ECO:0000256" key="5">
    <source>
        <dbReference type="ARBA" id="ARBA00022448"/>
    </source>
</evidence>
<evidence type="ECO:0000313" key="14">
    <source>
        <dbReference type="Proteomes" id="UP000314986"/>
    </source>
</evidence>
<dbReference type="AlphaFoldDB" id="A0A4W3GYP4"/>
<evidence type="ECO:0000313" key="13">
    <source>
        <dbReference type="Ensembl" id="ENSCMIP00000008047.1"/>
    </source>
</evidence>
<evidence type="ECO:0000256" key="10">
    <source>
        <dbReference type="ARBA" id="ARBA00023157"/>
    </source>
</evidence>
<evidence type="ECO:0000256" key="8">
    <source>
        <dbReference type="ARBA" id="ARBA00022850"/>
    </source>
</evidence>
<dbReference type="GO" id="GO:0034384">
    <property type="term" value="P:high-density lipoprotein particle clearance"/>
    <property type="evidence" value="ECO:0007669"/>
    <property type="project" value="TreeGrafter"/>
</dbReference>
<comment type="function">
    <text evidence="11">Probably involved in lipid transport. Can bind sphingosine-1-phosphate, myristic acid, palmitic acid and stearic acid, retinol, all-trans-retinoic acid and 9-cis-retinoic acid.</text>
</comment>
<dbReference type="Pfam" id="PF11032">
    <property type="entry name" value="ApoM"/>
    <property type="match status" value="1"/>
</dbReference>
<dbReference type="InParanoid" id="A0A4W3GYP4"/>
<keyword evidence="7 12" id="KW-0732">Signal</keyword>
<evidence type="ECO:0000256" key="12">
    <source>
        <dbReference type="SAM" id="SignalP"/>
    </source>
</evidence>
<dbReference type="Proteomes" id="UP000314986">
    <property type="component" value="Unassembled WGS sequence"/>
</dbReference>
<dbReference type="GO" id="GO:0034375">
    <property type="term" value="P:high-density lipoprotein particle remodeling"/>
    <property type="evidence" value="ECO:0007669"/>
    <property type="project" value="TreeGrafter"/>
</dbReference>
<evidence type="ECO:0000256" key="9">
    <source>
        <dbReference type="ARBA" id="ARBA00023055"/>
    </source>
</evidence>
<dbReference type="Ensembl" id="ENSCMIT00000008279.1">
    <property type="protein sequence ID" value="ENSCMIP00000008047.1"/>
    <property type="gene ID" value="ENSCMIG00000004342.1"/>
</dbReference>
<reference evidence="14" key="1">
    <citation type="journal article" date="2006" name="Science">
        <title>Ancient noncoding elements conserved in the human genome.</title>
        <authorList>
            <person name="Venkatesh B."/>
            <person name="Kirkness E.F."/>
            <person name="Loh Y.H."/>
            <person name="Halpern A.L."/>
            <person name="Lee A.P."/>
            <person name="Johnson J."/>
            <person name="Dandona N."/>
            <person name="Viswanathan L.D."/>
            <person name="Tay A."/>
            <person name="Venter J.C."/>
            <person name="Strausberg R.L."/>
            <person name="Brenner S."/>
        </authorList>
    </citation>
    <scope>NUCLEOTIDE SEQUENCE [LARGE SCALE GENOMIC DNA]</scope>
</reference>
<dbReference type="PANTHER" id="PTHR32028">
    <property type="entry name" value="APOLIPOPROTEIN M"/>
    <property type="match status" value="1"/>
</dbReference>
<keyword evidence="5" id="KW-0813">Transport</keyword>
<sequence length="216" mass="25169">MILQWVCVWLLYLFCLGVQGRDCAFDDEMLGVDFFNDAKFHGKWYVVTLAANTQEKVEKLKNMKNVVFNFIKKENQKIAMEMEFTSAESDTPIRKTWNFFIDEATKHLKMEEYPGREFQVFIPKCEGCMIGRDTQKVVNPTFDRIILYSKMEIIPLTSQCPGRQSLRRPPPPTLPDKKIGHSPHGCLCNVTVCNWLPRFTRKYTINSLYSTFCEAL</sequence>
<comment type="subunit">
    <text evidence="3">Interacts with LRP2; LRP2 mediates APOM renal uptake and subsequent lysosomal degradation.</text>
</comment>
<dbReference type="Gene3D" id="2.40.128.20">
    <property type="match status" value="1"/>
</dbReference>
<dbReference type="GO" id="GO:0034362">
    <property type="term" value="C:low-density lipoprotein particle"/>
    <property type="evidence" value="ECO:0007669"/>
    <property type="project" value="TreeGrafter"/>
</dbReference>
<keyword evidence="14" id="KW-1185">Reference proteome</keyword>
<evidence type="ECO:0000256" key="11">
    <source>
        <dbReference type="ARBA" id="ARBA00025553"/>
    </source>
</evidence>
<evidence type="ECO:0000256" key="7">
    <source>
        <dbReference type="ARBA" id="ARBA00022729"/>
    </source>
</evidence>
<feature type="chain" id="PRO_5021290858" description="Apolipoprotein M" evidence="12">
    <location>
        <begin position="21"/>
        <end position="216"/>
    </location>
</feature>
<feature type="signal peptide" evidence="12">
    <location>
        <begin position="1"/>
        <end position="20"/>
    </location>
</feature>
<reference evidence="14" key="3">
    <citation type="journal article" date="2014" name="Nature">
        <title>Elephant shark genome provides unique insights into gnathostome evolution.</title>
        <authorList>
            <consortium name="International Elephant Shark Genome Sequencing Consortium"/>
            <person name="Venkatesh B."/>
            <person name="Lee A.P."/>
            <person name="Ravi V."/>
            <person name="Maurya A.K."/>
            <person name="Lian M.M."/>
            <person name="Swann J.B."/>
            <person name="Ohta Y."/>
            <person name="Flajnik M.F."/>
            <person name="Sutoh Y."/>
            <person name="Kasahara M."/>
            <person name="Hoon S."/>
            <person name="Gangu V."/>
            <person name="Roy S.W."/>
            <person name="Irimia M."/>
            <person name="Korzh V."/>
            <person name="Kondrychyn I."/>
            <person name="Lim Z.W."/>
            <person name="Tay B.H."/>
            <person name="Tohari S."/>
            <person name="Kong K.W."/>
            <person name="Ho S."/>
            <person name="Lorente-Galdos B."/>
            <person name="Quilez J."/>
            <person name="Marques-Bonet T."/>
            <person name="Raney B.J."/>
            <person name="Ingham P.W."/>
            <person name="Tay A."/>
            <person name="Hillier L.W."/>
            <person name="Minx P."/>
            <person name="Boehm T."/>
            <person name="Wilson R.K."/>
            <person name="Brenner S."/>
            <person name="Warren W.C."/>
        </authorList>
    </citation>
    <scope>NUCLEOTIDE SEQUENCE [LARGE SCALE GENOMIC DNA]</scope>
</reference>
<dbReference type="GO" id="GO:0034361">
    <property type="term" value="C:very-low-density lipoprotein particle"/>
    <property type="evidence" value="ECO:0007669"/>
    <property type="project" value="TreeGrafter"/>
</dbReference>
<name>A0A4W3GYP4_CALMI</name>
<keyword evidence="8" id="KW-0345">HDL</keyword>
<accession>A0A4W3GYP4</accession>
<reference evidence="13" key="4">
    <citation type="submission" date="2025-08" db="UniProtKB">
        <authorList>
            <consortium name="Ensembl"/>
        </authorList>
    </citation>
    <scope>IDENTIFICATION</scope>
</reference>
<dbReference type="InterPro" id="IPR022734">
    <property type="entry name" value="ApoM"/>
</dbReference>
<dbReference type="PROSITE" id="PS00213">
    <property type="entry name" value="LIPOCALIN"/>
    <property type="match status" value="1"/>
</dbReference>
<dbReference type="GO" id="GO:0033344">
    <property type="term" value="P:cholesterol efflux"/>
    <property type="evidence" value="ECO:0007669"/>
    <property type="project" value="TreeGrafter"/>
</dbReference>
<proteinExistence type="inferred from homology"/>
<dbReference type="GO" id="GO:0034380">
    <property type="term" value="P:high-density lipoprotein particle assembly"/>
    <property type="evidence" value="ECO:0007669"/>
    <property type="project" value="TreeGrafter"/>
</dbReference>
<dbReference type="GO" id="GO:0005319">
    <property type="term" value="F:lipid transporter activity"/>
    <property type="evidence" value="ECO:0007669"/>
    <property type="project" value="TreeGrafter"/>
</dbReference>
<dbReference type="InterPro" id="IPR012674">
    <property type="entry name" value="Calycin"/>
</dbReference>
<comment type="similarity">
    <text evidence="2">Belongs to the calycin superfamily. Lipocalin family. Highly divergent.</text>
</comment>
<evidence type="ECO:0000256" key="4">
    <source>
        <dbReference type="ARBA" id="ARBA00019937"/>
    </source>
</evidence>
<evidence type="ECO:0000256" key="3">
    <source>
        <dbReference type="ARBA" id="ARBA00011559"/>
    </source>
</evidence>
<dbReference type="GO" id="GO:0005543">
    <property type="term" value="F:phospholipid binding"/>
    <property type="evidence" value="ECO:0007669"/>
    <property type="project" value="TreeGrafter"/>
</dbReference>